<keyword evidence="2 7" id="KW-0597">Phosphoprotein</keyword>
<dbReference type="GO" id="GO:0005829">
    <property type="term" value="C:cytosol"/>
    <property type="evidence" value="ECO:0007669"/>
    <property type="project" value="TreeGrafter"/>
</dbReference>
<evidence type="ECO:0000256" key="1">
    <source>
        <dbReference type="ARBA" id="ARBA00004496"/>
    </source>
</evidence>
<proteinExistence type="predicted"/>
<dbReference type="Pfam" id="PF00486">
    <property type="entry name" value="Trans_reg_C"/>
    <property type="match status" value="1"/>
</dbReference>
<dbReference type="PROSITE" id="PS50110">
    <property type="entry name" value="RESPONSE_REGULATORY"/>
    <property type="match status" value="1"/>
</dbReference>
<reference evidence="11 12" key="1">
    <citation type="submission" date="2017-05" db="EMBL/GenBank/DDBJ databases">
        <title>Bifidobacterium vansinderenii sp. nov.</title>
        <authorList>
            <person name="Lugli G.A."/>
            <person name="Duranti S."/>
            <person name="Mangifesta M."/>
        </authorList>
    </citation>
    <scope>NUCLEOTIDE SEQUENCE [LARGE SCALE GENOMIC DNA]</scope>
    <source>
        <strain evidence="11 12">Tam10B</strain>
    </source>
</reference>
<dbReference type="InterPro" id="IPR016032">
    <property type="entry name" value="Sig_transdc_resp-reg_C-effctor"/>
</dbReference>
<dbReference type="InterPro" id="IPR039420">
    <property type="entry name" value="WalR-like"/>
</dbReference>
<dbReference type="GO" id="GO:0000156">
    <property type="term" value="F:phosphorelay response regulator activity"/>
    <property type="evidence" value="ECO:0007669"/>
    <property type="project" value="TreeGrafter"/>
</dbReference>
<keyword evidence="6" id="KW-0804">Transcription</keyword>
<dbReference type="PANTHER" id="PTHR48111:SF22">
    <property type="entry name" value="REGULATOR OF RPOS"/>
    <property type="match status" value="1"/>
</dbReference>
<dbReference type="GO" id="GO:0000976">
    <property type="term" value="F:transcription cis-regulatory region binding"/>
    <property type="evidence" value="ECO:0007669"/>
    <property type="project" value="TreeGrafter"/>
</dbReference>
<dbReference type="EMBL" id="NEWD01000007">
    <property type="protein sequence ID" value="OXN00935.1"/>
    <property type="molecule type" value="Genomic_DNA"/>
</dbReference>
<dbReference type="InterPro" id="IPR001867">
    <property type="entry name" value="OmpR/PhoB-type_DNA-bd"/>
</dbReference>
<feature type="domain" description="Response regulatory" evidence="9">
    <location>
        <begin position="21"/>
        <end position="134"/>
    </location>
</feature>
<dbReference type="InterPro" id="IPR011006">
    <property type="entry name" value="CheY-like_superfamily"/>
</dbReference>
<keyword evidence="3" id="KW-0902">Two-component regulatory system</keyword>
<feature type="domain" description="OmpR/PhoB-type" evidence="10">
    <location>
        <begin position="141"/>
        <end position="234"/>
    </location>
</feature>
<gene>
    <name evidence="11" type="ORF">Tam10B_0892</name>
</gene>
<protein>
    <submittedName>
        <fullName evidence="11">Response regulator receiver</fullName>
    </submittedName>
</protein>
<evidence type="ECO:0000256" key="2">
    <source>
        <dbReference type="ARBA" id="ARBA00022553"/>
    </source>
</evidence>
<evidence type="ECO:0000259" key="9">
    <source>
        <dbReference type="PROSITE" id="PS50110"/>
    </source>
</evidence>
<dbReference type="GO" id="GO:0006355">
    <property type="term" value="P:regulation of DNA-templated transcription"/>
    <property type="evidence" value="ECO:0007669"/>
    <property type="project" value="InterPro"/>
</dbReference>
<dbReference type="OrthoDB" id="3197131at2"/>
<dbReference type="GO" id="GO:0032993">
    <property type="term" value="C:protein-DNA complex"/>
    <property type="evidence" value="ECO:0007669"/>
    <property type="project" value="TreeGrafter"/>
</dbReference>
<dbReference type="RefSeq" id="WP_093960054.1">
    <property type="nucleotide sequence ID" value="NZ_NEWD01000007.1"/>
</dbReference>
<dbReference type="InterPro" id="IPR036388">
    <property type="entry name" value="WH-like_DNA-bd_sf"/>
</dbReference>
<dbReference type="SMART" id="SM00448">
    <property type="entry name" value="REC"/>
    <property type="match status" value="1"/>
</dbReference>
<name>A0A229VZA6_9BIFI</name>
<evidence type="ECO:0000256" key="5">
    <source>
        <dbReference type="ARBA" id="ARBA00023125"/>
    </source>
</evidence>
<evidence type="ECO:0000256" key="7">
    <source>
        <dbReference type="PROSITE-ProRule" id="PRU00169"/>
    </source>
</evidence>
<dbReference type="PROSITE" id="PS51755">
    <property type="entry name" value="OMPR_PHOB"/>
    <property type="match status" value="1"/>
</dbReference>
<dbReference type="Proteomes" id="UP000215433">
    <property type="component" value="Unassembled WGS sequence"/>
</dbReference>
<comment type="subcellular location">
    <subcellularLocation>
        <location evidence="1">Cytoplasm</location>
    </subcellularLocation>
</comment>
<dbReference type="Pfam" id="PF00072">
    <property type="entry name" value="Response_reg"/>
    <property type="match status" value="1"/>
</dbReference>
<dbReference type="SMART" id="SM00862">
    <property type="entry name" value="Trans_reg_C"/>
    <property type="match status" value="1"/>
</dbReference>
<evidence type="ECO:0000259" key="10">
    <source>
        <dbReference type="PROSITE" id="PS51755"/>
    </source>
</evidence>
<keyword evidence="5 8" id="KW-0238">DNA-binding</keyword>
<evidence type="ECO:0000256" key="6">
    <source>
        <dbReference type="ARBA" id="ARBA00023163"/>
    </source>
</evidence>
<feature type="DNA-binding region" description="OmpR/PhoB-type" evidence="8">
    <location>
        <begin position="141"/>
        <end position="234"/>
    </location>
</feature>
<evidence type="ECO:0000313" key="12">
    <source>
        <dbReference type="Proteomes" id="UP000215433"/>
    </source>
</evidence>
<evidence type="ECO:0000256" key="4">
    <source>
        <dbReference type="ARBA" id="ARBA00023015"/>
    </source>
</evidence>
<keyword evidence="4" id="KW-0805">Transcription regulation</keyword>
<keyword evidence="12" id="KW-1185">Reference proteome</keyword>
<accession>A0A229VZA6</accession>
<feature type="modified residue" description="4-aspartylphosphate" evidence="7">
    <location>
        <position position="69"/>
    </location>
</feature>
<dbReference type="SUPFAM" id="SSF46894">
    <property type="entry name" value="C-terminal effector domain of the bipartite response regulators"/>
    <property type="match status" value="1"/>
</dbReference>
<dbReference type="AlphaFoldDB" id="A0A229VZA6"/>
<sequence length="237" mass="26582">MADDASTPYALTDPEKLLQPSVLFIEDDPRIGAITSEILGEHYRVDWVTTGAEGRSRLFGMTYDVAIVDRRLPDADGLELVREARGSGITTPVLMLTALGSVDNIVEGLDYGANDYLTKPFHFEELEARLRALLRGYRAEQKSYDIGDWRLLPQSGMIESPDLQRVTLTRAECTLLTTLCSSPQHVFSRAELLRIVFSESDTEGTIDTYVSYIRQKTTRHIIDTVRGHGYIIGEPRD</sequence>
<dbReference type="Gene3D" id="3.40.50.2300">
    <property type="match status" value="1"/>
</dbReference>
<evidence type="ECO:0000256" key="8">
    <source>
        <dbReference type="PROSITE-ProRule" id="PRU01091"/>
    </source>
</evidence>
<dbReference type="Gene3D" id="1.10.10.10">
    <property type="entry name" value="Winged helix-like DNA-binding domain superfamily/Winged helix DNA-binding domain"/>
    <property type="match status" value="1"/>
</dbReference>
<comment type="caution">
    <text evidence="11">The sequence shown here is derived from an EMBL/GenBank/DDBJ whole genome shotgun (WGS) entry which is preliminary data.</text>
</comment>
<dbReference type="CDD" id="cd00383">
    <property type="entry name" value="trans_reg_C"/>
    <property type="match status" value="1"/>
</dbReference>
<organism evidence="11 12">
    <name type="scientific">Bifidobacterium vansinderenii</name>
    <dbReference type="NCBI Taxonomy" id="1984871"/>
    <lineage>
        <taxon>Bacteria</taxon>
        <taxon>Bacillati</taxon>
        <taxon>Actinomycetota</taxon>
        <taxon>Actinomycetes</taxon>
        <taxon>Bifidobacteriales</taxon>
        <taxon>Bifidobacteriaceae</taxon>
        <taxon>Bifidobacterium</taxon>
    </lineage>
</organism>
<dbReference type="InterPro" id="IPR001789">
    <property type="entry name" value="Sig_transdc_resp-reg_receiver"/>
</dbReference>
<evidence type="ECO:0000313" key="11">
    <source>
        <dbReference type="EMBL" id="OXN00935.1"/>
    </source>
</evidence>
<evidence type="ECO:0000256" key="3">
    <source>
        <dbReference type="ARBA" id="ARBA00023012"/>
    </source>
</evidence>
<dbReference type="SUPFAM" id="SSF52172">
    <property type="entry name" value="CheY-like"/>
    <property type="match status" value="1"/>
</dbReference>
<dbReference type="PANTHER" id="PTHR48111">
    <property type="entry name" value="REGULATOR OF RPOS"/>
    <property type="match status" value="1"/>
</dbReference>